<dbReference type="PANTHER" id="PTHR30419">
    <property type="entry name" value="HTH-TYPE TRANSCRIPTIONAL REGULATOR YBHD"/>
    <property type="match status" value="1"/>
</dbReference>
<evidence type="ECO:0000256" key="4">
    <source>
        <dbReference type="ARBA" id="ARBA00023163"/>
    </source>
</evidence>
<reference evidence="8 9" key="1">
    <citation type="journal article" date="2015" name="Int. J. Syst. Evol. Microbiol.">
        <title>Erwinia iniecta sp. nov., isolated from Russian wheat aphids (Diuraphis noxia).</title>
        <authorList>
            <person name="Campillo T."/>
            <person name="Luna E."/>
            <person name="Portier P."/>
            <person name="Fischer-Le Saux M."/>
            <person name="Lapitan N."/>
            <person name="Tisserat N.A."/>
            <person name="Leach J.E."/>
        </authorList>
    </citation>
    <scope>NUCLEOTIDE SEQUENCE [LARGE SCALE GENOMIC DNA]</scope>
    <source>
        <strain evidence="6 9">B120</strain>
        <strain evidence="7 8">B149</strain>
    </source>
</reference>
<evidence type="ECO:0000313" key="6">
    <source>
        <dbReference type="EMBL" id="KOC90316.1"/>
    </source>
</evidence>
<accession>A0A0L7T528</accession>
<comment type="caution">
    <text evidence="6">The sequence shown here is derived from an EMBL/GenBank/DDBJ whole genome shotgun (WGS) entry which is preliminary data.</text>
</comment>
<dbReference type="EMBL" id="JRXE01000011">
    <property type="protein sequence ID" value="KOC90316.1"/>
    <property type="molecule type" value="Genomic_DNA"/>
</dbReference>
<dbReference type="CDD" id="cd05466">
    <property type="entry name" value="PBP2_LTTR_substrate"/>
    <property type="match status" value="1"/>
</dbReference>
<evidence type="ECO:0000313" key="8">
    <source>
        <dbReference type="Proteomes" id="UP000036851"/>
    </source>
</evidence>
<dbReference type="InterPro" id="IPR005119">
    <property type="entry name" value="LysR_subst-bd"/>
</dbReference>
<dbReference type="SUPFAM" id="SSF46785">
    <property type="entry name" value="Winged helix' DNA-binding domain"/>
    <property type="match status" value="1"/>
</dbReference>
<keyword evidence="4" id="KW-0804">Transcription</keyword>
<dbReference type="Proteomes" id="UP000037088">
    <property type="component" value="Unassembled WGS sequence"/>
</dbReference>
<dbReference type="Gene3D" id="3.40.190.290">
    <property type="match status" value="1"/>
</dbReference>
<dbReference type="STRING" id="1560201.NG42_09625"/>
<sequence length="313" mass="34794">MDIKQLIYLCNLERERHFGRAAEASFVSQPTLSMRLKNLERELGLSLINRSNNFAGFTAEGERVLAWAREIVSVYQGLKLEVESLKHGVTGTLRIGVVPQCSISLPLMLKAISDRYPQLDYRVAVLSADQLLDALNSHTVDVGIGFFELATLRELHFQAEPLADNGVELLYHPQHFPQLDDSEPLTLSQIAALPLCLAEPTRYFRRYIDGHFREAGLPLRVIMETTSVFQLLQAVQVGLGCLITPGGHLLPAMTPELKSRQLLIAPMTRHAAVVIAEPGRATPLAQHFFDEVRRWLSEESLSRPASASGGYSS</sequence>
<dbReference type="GO" id="GO:0003677">
    <property type="term" value="F:DNA binding"/>
    <property type="evidence" value="ECO:0007669"/>
    <property type="project" value="UniProtKB-KW"/>
</dbReference>
<dbReference type="RefSeq" id="WP_052899085.1">
    <property type="nucleotide sequence ID" value="NZ_JRXE01000011.1"/>
</dbReference>
<dbReference type="SUPFAM" id="SSF53850">
    <property type="entry name" value="Periplasmic binding protein-like II"/>
    <property type="match status" value="1"/>
</dbReference>
<dbReference type="InterPro" id="IPR050950">
    <property type="entry name" value="HTH-type_LysR_regulators"/>
</dbReference>
<evidence type="ECO:0000256" key="2">
    <source>
        <dbReference type="ARBA" id="ARBA00023015"/>
    </source>
</evidence>
<keyword evidence="9" id="KW-1185">Reference proteome</keyword>
<dbReference type="InterPro" id="IPR036390">
    <property type="entry name" value="WH_DNA-bd_sf"/>
</dbReference>
<dbReference type="Pfam" id="PF00126">
    <property type="entry name" value="HTH_1"/>
    <property type="match status" value="1"/>
</dbReference>
<comment type="similarity">
    <text evidence="1">Belongs to the LysR transcriptional regulatory family.</text>
</comment>
<dbReference type="OrthoDB" id="9775392at2"/>
<dbReference type="PROSITE" id="PS50931">
    <property type="entry name" value="HTH_LYSR"/>
    <property type="match status" value="1"/>
</dbReference>
<dbReference type="PANTHER" id="PTHR30419:SF31">
    <property type="entry name" value="BLR3139 PROTEIN"/>
    <property type="match status" value="1"/>
</dbReference>
<dbReference type="AlphaFoldDB" id="A0A0L7T528"/>
<name>A0A0L7T528_9GAMM</name>
<keyword evidence="3" id="KW-0238">DNA-binding</keyword>
<evidence type="ECO:0000259" key="5">
    <source>
        <dbReference type="PROSITE" id="PS50931"/>
    </source>
</evidence>
<proteinExistence type="inferred from homology"/>
<dbReference type="GO" id="GO:0005829">
    <property type="term" value="C:cytosol"/>
    <property type="evidence" value="ECO:0007669"/>
    <property type="project" value="TreeGrafter"/>
</dbReference>
<evidence type="ECO:0000313" key="9">
    <source>
        <dbReference type="Proteomes" id="UP000037088"/>
    </source>
</evidence>
<dbReference type="GO" id="GO:0003700">
    <property type="term" value="F:DNA-binding transcription factor activity"/>
    <property type="evidence" value="ECO:0007669"/>
    <property type="project" value="InterPro"/>
</dbReference>
<keyword evidence="2" id="KW-0805">Transcription regulation</keyword>
<dbReference type="PATRIC" id="fig|1560201.3.peg.2053"/>
<dbReference type="PRINTS" id="PR00039">
    <property type="entry name" value="HTHLYSR"/>
</dbReference>
<evidence type="ECO:0000313" key="7">
    <source>
        <dbReference type="EMBL" id="KOC94722.1"/>
    </source>
</evidence>
<protein>
    <submittedName>
        <fullName evidence="6">LysR family transcriptional regulator</fullName>
    </submittedName>
</protein>
<dbReference type="Gene3D" id="1.10.10.10">
    <property type="entry name" value="Winged helix-like DNA-binding domain superfamily/Winged helix DNA-binding domain"/>
    <property type="match status" value="1"/>
</dbReference>
<evidence type="ECO:0000256" key="1">
    <source>
        <dbReference type="ARBA" id="ARBA00009437"/>
    </source>
</evidence>
<dbReference type="InterPro" id="IPR000847">
    <property type="entry name" value="LysR_HTH_N"/>
</dbReference>
<evidence type="ECO:0000256" key="3">
    <source>
        <dbReference type="ARBA" id="ARBA00023125"/>
    </source>
</evidence>
<dbReference type="Proteomes" id="UP000036851">
    <property type="component" value="Unassembled WGS sequence"/>
</dbReference>
<dbReference type="EMBL" id="JRXF01000003">
    <property type="protein sequence ID" value="KOC94722.1"/>
    <property type="molecule type" value="Genomic_DNA"/>
</dbReference>
<feature type="domain" description="HTH lysR-type" evidence="5">
    <location>
        <begin position="1"/>
        <end position="58"/>
    </location>
</feature>
<organism evidence="6 9">
    <name type="scientific">Winslowiella iniecta</name>
    <dbReference type="NCBI Taxonomy" id="1560201"/>
    <lineage>
        <taxon>Bacteria</taxon>
        <taxon>Pseudomonadati</taxon>
        <taxon>Pseudomonadota</taxon>
        <taxon>Gammaproteobacteria</taxon>
        <taxon>Enterobacterales</taxon>
        <taxon>Erwiniaceae</taxon>
        <taxon>Winslowiella</taxon>
    </lineage>
</organism>
<dbReference type="InterPro" id="IPR036388">
    <property type="entry name" value="WH-like_DNA-bd_sf"/>
</dbReference>
<gene>
    <name evidence="6" type="ORF">NG42_09625</name>
    <name evidence="7" type="ORF">NG43_02715</name>
</gene>
<dbReference type="Pfam" id="PF03466">
    <property type="entry name" value="LysR_substrate"/>
    <property type="match status" value="1"/>
</dbReference>